<dbReference type="RefSeq" id="WP_379790096.1">
    <property type="nucleotide sequence ID" value="NZ_JBHSQB010000003.1"/>
</dbReference>
<keyword evidence="4" id="KW-1185">Reference proteome</keyword>
<dbReference type="InterPro" id="IPR011089">
    <property type="entry name" value="GmrSD_C"/>
</dbReference>
<name>A0ABW1PKK8_9FLAO</name>
<evidence type="ECO:0000313" key="4">
    <source>
        <dbReference type="Proteomes" id="UP001596287"/>
    </source>
</evidence>
<evidence type="ECO:0000259" key="1">
    <source>
        <dbReference type="Pfam" id="PF07510"/>
    </source>
</evidence>
<dbReference type="EMBL" id="JBHSQB010000003">
    <property type="protein sequence ID" value="MFC6095472.1"/>
    <property type="molecule type" value="Genomic_DNA"/>
</dbReference>
<dbReference type="Proteomes" id="UP001596287">
    <property type="component" value="Unassembled WGS sequence"/>
</dbReference>
<dbReference type="InterPro" id="IPR043714">
    <property type="entry name" value="DUF5655"/>
</dbReference>
<sequence>MQLFGGYKSFPPDNEFMREIKVKDLYNFRSKSYFLSKMENHKRKEWVSISEYTVEHIMPQNQNLNSEWQEMLGENWKELQSTYLHTLGNLTLTGYNSELSDKSFSYKKMHEGGFNSSPLNLNVYLRTYDQWNESHIQNRATELSEKASLIWQYPNVPEEKLKLYKDVEKQEANQYTIDHYDYLNGEMLTIFEEIKKRILELDGSVKEEYKKLYIAYKTSTNFVDIVPQKSRLRLSLNMPFSELIDPDQLCKDVTDLGRWGNGDVEIGISSIDDINKIMDFIQQALDYQEQ</sequence>
<organism evidence="3 4">
    <name type="scientific">Flavobacterium qiangtangense</name>
    <dbReference type="NCBI Taxonomy" id="1442595"/>
    <lineage>
        <taxon>Bacteria</taxon>
        <taxon>Pseudomonadati</taxon>
        <taxon>Bacteroidota</taxon>
        <taxon>Flavobacteriia</taxon>
        <taxon>Flavobacteriales</taxon>
        <taxon>Flavobacteriaceae</taxon>
        <taxon>Flavobacterium</taxon>
    </lineage>
</organism>
<feature type="domain" description="DUF5655" evidence="2">
    <location>
        <begin position="186"/>
        <end position="285"/>
    </location>
</feature>
<protein>
    <submittedName>
        <fullName evidence="3">DUF1524 domain-containing protein</fullName>
    </submittedName>
</protein>
<accession>A0ABW1PKK8</accession>
<proteinExistence type="predicted"/>
<evidence type="ECO:0000259" key="2">
    <source>
        <dbReference type="Pfam" id="PF18899"/>
    </source>
</evidence>
<dbReference type="PANTHER" id="PTHR35149:SF2">
    <property type="entry name" value="DUF262 DOMAIN-CONTAINING PROTEIN"/>
    <property type="match status" value="1"/>
</dbReference>
<comment type="caution">
    <text evidence="3">The sequence shown here is derived from an EMBL/GenBank/DDBJ whole genome shotgun (WGS) entry which is preliminary data.</text>
</comment>
<reference evidence="4" key="1">
    <citation type="journal article" date="2019" name="Int. J. Syst. Evol. Microbiol.">
        <title>The Global Catalogue of Microorganisms (GCM) 10K type strain sequencing project: providing services to taxonomists for standard genome sequencing and annotation.</title>
        <authorList>
            <consortium name="The Broad Institute Genomics Platform"/>
            <consortium name="The Broad Institute Genome Sequencing Center for Infectious Disease"/>
            <person name="Wu L."/>
            <person name="Ma J."/>
        </authorList>
    </citation>
    <scope>NUCLEOTIDE SEQUENCE [LARGE SCALE GENOMIC DNA]</scope>
    <source>
        <strain evidence="4">CCUG 49679</strain>
    </source>
</reference>
<dbReference type="PANTHER" id="PTHR35149">
    <property type="entry name" value="SLL5132 PROTEIN"/>
    <property type="match status" value="1"/>
</dbReference>
<dbReference type="Pfam" id="PF18899">
    <property type="entry name" value="DUF5655"/>
    <property type="match status" value="1"/>
</dbReference>
<evidence type="ECO:0000313" key="3">
    <source>
        <dbReference type="EMBL" id="MFC6095472.1"/>
    </source>
</evidence>
<feature type="domain" description="GmrSD restriction endonucleases C-terminal" evidence="1">
    <location>
        <begin position="11"/>
        <end position="145"/>
    </location>
</feature>
<gene>
    <name evidence="3" type="ORF">ACFPVY_02350</name>
</gene>
<dbReference type="Pfam" id="PF07510">
    <property type="entry name" value="GmrSD_C"/>
    <property type="match status" value="1"/>
</dbReference>